<evidence type="ECO:0000313" key="2">
    <source>
        <dbReference type="EMBL" id="PCG73327.1"/>
    </source>
</evidence>
<comment type="caution">
    <text evidence="2">The sequence shown here is derived from an EMBL/GenBank/DDBJ whole genome shotgun (WGS) entry which is preliminary data.</text>
</comment>
<feature type="compositionally biased region" description="Basic and acidic residues" evidence="1">
    <location>
        <begin position="133"/>
        <end position="143"/>
    </location>
</feature>
<gene>
    <name evidence="2" type="ORF">B5V51_14928</name>
</gene>
<sequence>MSPECIEALNKMNANSVKIVGLFTEPTEPHVKEAQKIVHTMQGEMPVVEKGIKETADKQTVDEMQKKLLDELQDLNSYLHKLSDSTKPGHVNPNEAKNAAENIADLTTQMFLSIDPKSRRRSELLRRSRRRMKAGEARENTARRESFVAAATTALHAVDTAAAQLRELT</sequence>
<accession>A0A2A4JMP8</accession>
<dbReference type="AlphaFoldDB" id="A0A2A4JMP8"/>
<proteinExistence type="predicted"/>
<evidence type="ECO:0000256" key="1">
    <source>
        <dbReference type="SAM" id="MobiDB-lite"/>
    </source>
</evidence>
<dbReference type="EMBL" id="NWSH01000974">
    <property type="protein sequence ID" value="PCG73327.1"/>
    <property type="molecule type" value="Genomic_DNA"/>
</dbReference>
<organism evidence="2">
    <name type="scientific">Heliothis virescens</name>
    <name type="common">Tobacco budworm moth</name>
    <dbReference type="NCBI Taxonomy" id="7102"/>
    <lineage>
        <taxon>Eukaryota</taxon>
        <taxon>Metazoa</taxon>
        <taxon>Ecdysozoa</taxon>
        <taxon>Arthropoda</taxon>
        <taxon>Hexapoda</taxon>
        <taxon>Insecta</taxon>
        <taxon>Pterygota</taxon>
        <taxon>Neoptera</taxon>
        <taxon>Endopterygota</taxon>
        <taxon>Lepidoptera</taxon>
        <taxon>Glossata</taxon>
        <taxon>Ditrysia</taxon>
        <taxon>Noctuoidea</taxon>
        <taxon>Noctuidae</taxon>
        <taxon>Heliothinae</taxon>
        <taxon>Heliothis</taxon>
    </lineage>
</organism>
<feature type="region of interest" description="Disordered" evidence="1">
    <location>
        <begin position="118"/>
        <end position="143"/>
    </location>
</feature>
<name>A0A2A4JMP8_HELVI</name>
<protein>
    <submittedName>
        <fullName evidence="2">Uncharacterized protein</fullName>
    </submittedName>
</protein>
<reference evidence="2" key="1">
    <citation type="submission" date="2017-09" db="EMBL/GenBank/DDBJ databases">
        <title>Contemporary evolution of a Lepidopteran species, Heliothis virescens, in response to modern agricultural practices.</title>
        <authorList>
            <person name="Fritz M.L."/>
            <person name="Deyonke A.M."/>
            <person name="Papanicolaou A."/>
            <person name="Micinski S."/>
            <person name="Westbrook J."/>
            <person name="Gould F."/>
        </authorList>
    </citation>
    <scope>NUCLEOTIDE SEQUENCE [LARGE SCALE GENOMIC DNA]</scope>
    <source>
        <strain evidence="2">HvINT-</strain>
        <tissue evidence="2">Whole body</tissue>
    </source>
</reference>